<sequence>MKNVVIHKIAKYVFTEDQLKGYWKRLGEDLSFSSLSNEQLISLAKKMLDQASHSQLEQHIAGGQWRTVEEEKGQLIAEDDSEKDVHAELIDTSKSGISSEKVLIDRFLKLQCTSCSFAFYVQDLETDSAALSCPKCESEVVYTQ</sequence>
<keyword evidence="2" id="KW-1185">Reference proteome</keyword>
<protein>
    <submittedName>
        <fullName evidence="1">Uncharacterized protein</fullName>
    </submittedName>
</protein>
<dbReference type="Proteomes" id="UP001595752">
    <property type="component" value="Unassembled WGS sequence"/>
</dbReference>
<proteinExistence type="predicted"/>
<reference evidence="2" key="1">
    <citation type="journal article" date="2019" name="Int. J. Syst. Evol. Microbiol.">
        <title>The Global Catalogue of Microorganisms (GCM) 10K type strain sequencing project: providing services to taxonomists for standard genome sequencing and annotation.</title>
        <authorList>
            <consortium name="The Broad Institute Genomics Platform"/>
            <consortium name="The Broad Institute Genome Sequencing Center for Infectious Disease"/>
            <person name="Wu L."/>
            <person name="Ma J."/>
        </authorList>
    </citation>
    <scope>NUCLEOTIDE SEQUENCE [LARGE SCALE GENOMIC DNA]</scope>
    <source>
        <strain evidence="2">CCUG 61889</strain>
    </source>
</reference>
<evidence type="ECO:0000313" key="1">
    <source>
        <dbReference type="EMBL" id="MFC3886717.1"/>
    </source>
</evidence>
<name>A0ABV8BB70_9BACI</name>
<comment type="caution">
    <text evidence="1">The sequence shown here is derived from an EMBL/GenBank/DDBJ whole genome shotgun (WGS) entry which is preliminary data.</text>
</comment>
<dbReference type="EMBL" id="JBHRZT010000073">
    <property type="protein sequence ID" value="MFC3886717.1"/>
    <property type="molecule type" value="Genomic_DNA"/>
</dbReference>
<gene>
    <name evidence="1" type="ORF">ACFOU2_25735</name>
</gene>
<evidence type="ECO:0000313" key="2">
    <source>
        <dbReference type="Proteomes" id="UP001595752"/>
    </source>
</evidence>
<accession>A0ABV8BB70</accession>
<organism evidence="1 2">
    <name type="scientific">Bacillus songklensis</name>
    <dbReference type="NCBI Taxonomy" id="1069116"/>
    <lineage>
        <taxon>Bacteria</taxon>
        <taxon>Bacillati</taxon>
        <taxon>Bacillota</taxon>
        <taxon>Bacilli</taxon>
        <taxon>Bacillales</taxon>
        <taxon>Bacillaceae</taxon>
        <taxon>Bacillus</taxon>
    </lineage>
</organism>
<dbReference type="RefSeq" id="WP_377919131.1">
    <property type="nucleotide sequence ID" value="NZ_JBHRZT010000073.1"/>
</dbReference>